<protein>
    <recommendedName>
        <fullName evidence="12">FACT complex subunit SSRP1</fullName>
    </recommendedName>
</protein>
<accession>A0AAD5D5V1</accession>
<evidence type="ECO:0000256" key="3">
    <source>
        <dbReference type="ARBA" id="ARBA00022454"/>
    </source>
</evidence>
<evidence type="ECO:0000256" key="7">
    <source>
        <dbReference type="ARBA" id="ARBA00023125"/>
    </source>
</evidence>
<dbReference type="Pfam" id="PF00505">
    <property type="entry name" value="HMG_box"/>
    <property type="match status" value="1"/>
</dbReference>
<comment type="subunit">
    <text evidence="2">Component of the FACT complex, a stable heterodimer of SPT16 and SSRP1.</text>
</comment>
<keyword evidence="4 12" id="KW-0235">DNA replication</keyword>
<dbReference type="GO" id="GO:0031491">
    <property type="term" value="F:nucleosome binding"/>
    <property type="evidence" value="ECO:0007669"/>
    <property type="project" value="TreeGrafter"/>
</dbReference>
<sequence length="330" mass="36668">MADGHSFNNISLGGRGGTNPGQLKVHSGGVLWRKQGGGKAVEVDRSDILGLTWMKVPRSNQLAVKTKDGLKYKFTGFRDQNLLPMLHDHGRKLGRIWCAVASNTSMGRYNVELHLSFLRLQGQANDFKIQFSSVVRVFVLPKSNQPHTFVVVTLDPPIRKGQTMYPHIVLQDEDFVADKDDGGSPTDDSGGDDSNGSLSEGDKEKPVKKEPKKEPSTSKAVSNKKRTKSSEDDVSKKRKPKKKKDPNAPKRAMSGFMFFSQLERENVKKDIPGIAFQEIGRVLGERWNKLSAEEKEPYEAKAQVDKKRYQNEISGYKPKPSNSGNASDSP</sequence>
<dbReference type="InterPro" id="IPR035417">
    <property type="entry name" value="SSRP1/POB3_N"/>
</dbReference>
<feature type="region of interest" description="Disordered" evidence="13">
    <location>
        <begin position="291"/>
        <end position="330"/>
    </location>
</feature>
<feature type="region of interest" description="Disordered" evidence="13">
    <location>
        <begin position="176"/>
        <end position="256"/>
    </location>
</feature>
<proteinExistence type="inferred from homology"/>
<dbReference type="FunFam" id="2.30.29.30:FF:000298">
    <property type="entry name" value="FACT complex subunit SSRP1"/>
    <property type="match status" value="1"/>
</dbReference>
<feature type="domain" description="HMG box" evidence="14">
    <location>
        <begin position="249"/>
        <end position="317"/>
    </location>
</feature>
<comment type="similarity">
    <text evidence="1 12">Belongs to the SSRP1 family.</text>
</comment>
<dbReference type="Gene3D" id="2.30.29.30">
    <property type="entry name" value="Pleckstrin-homology domain (PH domain)/Phosphotyrosine-binding domain (PTB)"/>
    <property type="match status" value="1"/>
</dbReference>
<keyword evidence="9 12" id="KW-0234">DNA repair</keyword>
<dbReference type="Pfam" id="PF17292">
    <property type="entry name" value="POB3_N"/>
    <property type="match status" value="1"/>
</dbReference>
<dbReference type="InterPro" id="IPR009071">
    <property type="entry name" value="HMG_box_dom"/>
</dbReference>
<reference evidence="15" key="1">
    <citation type="submission" date="2022-06" db="EMBL/GenBank/DDBJ databases">
        <title>Uncovering the hologenomic basis of an extraordinary plant invasion.</title>
        <authorList>
            <person name="Bieker V.C."/>
            <person name="Martin M.D."/>
            <person name="Gilbert T."/>
            <person name="Hodgins K."/>
            <person name="Battlay P."/>
            <person name="Petersen B."/>
            <person name="Wilson J."/>
        </authorList>
    </citation>
    <scope>NUCLEOTIDE SEQUENCE</scope>
    <source>
        <strain evidence="15">AA19_3_7</strain>
        <tissue evidence="15">Leaf</tissue>
    </source>
</reference>
<feature type="compositionally biased region" description="Low complexity" evidence="13">
    <location>
        <begin position="183"/>
        <end position="199"/>
    </location>
</feature>
<evidence type="ECO:0000256" key="1">
    <source>
        <dbReference type="ARBA" id="ARBA00010060"/>
    </source>
</evidence>
<keyword evidence="5 12" id="KW-0227">DNA damage</keyword>
<dbReference type="GO" id="GO:0035101">
    <property type="term" value="C:FACT complex"/>
    <property type="evidence" value="ECO:0007669"/>
    <property type="project" value="TreeGrafter"/>
</dbReference>
<organism evidence="15 16">
    <name type="scientific">Ambrosia artemisiifolia</name>
    <name type="common">Common ragweed</name>
    <dbReference type="NCBI Taxonomy" id="4212"/>
    <lineage>
        <taxon>Eukaryota</taxon>
        <taxon>Viridiplantae</taxon>
        <taxon>Streptophyta</taxon>
        <taxon>Embryophyta</taxon>
        <taxon>Tracheophyta</taxon>
        <taxon>Spermatophyta</taxon>
        <taxon>Magnoliopsida</taxon>
        <taxon>eudicotyledons</taxon>
        <taxon>Gunneridae</taxon>
        <taxon>Pentapetalae</taxon>
        <taxon>asterids</taxon>
        <taxon>campanulids</taxon>
        <taxon>Asterales</taxon>
        <taxon>Asteraceae</taxon>
        <taxon>Asteroideae</taxon>
        <taxon>Heliantheae alliance</taxon>
        <taxon>Heliantheae</taxon>
        <taxon>Ambrosia</taxon>
    </lineage>
</organism>
<evidence type="ECO:0000259" key="14">
    <source>
        <dbReference type="PROSITE" id="PS50118"/>
    </source>
</evidence>
<feature type="compositionally biased region" description="Polar residues" evidence="13">
    <location>
        <begin position="1"/>
        <end position="11"/>
    </location>
</feature>
<dbReference type="InterPro" id="IPR036910">
    <property type="entry name" value="HMG_box_dom_sf"/>
</dbReference>
<gene>
    <name evidence="15" type="ORF">M8C21_006408</name>
</gene>
<dbReference type="AlphaFoldDB" id="A0AAD5D5V1"/>
<dbReference type="GO" id="GO:0003677">
    <property type="term" value="F:DNA binding"/>
    <property type="evidence" value="ECO:0007669"/>
    <property type="project" value="UniProtKB-UniRule"/>
</dbReference>
<name>A0AAD5D5V1_AMBAR</name>
<dbReference type="PRINTS" id="PR00887">
    <property type="entry name" value="SSRCOGNITION"/>
</dbReference>
<dbReference type="Gene3D" id="1.10.30.10">
    <property type="entry name" value="High mobility group box domain"/>
    <property type="match status" value="1"/>
</dbReference>
<evidence type="ECO:0000256" key="2">
    <source>
        <dbReference type="ARBA" id="ARBA00011111"/>
    </source>
</evidence>
<keyword evidence="8 12" id="KW-0804">Transcription</keyword>
<feature type="compositionally biased region" description="Basic and acidic residues" evidence="13">
    <location>
        <begin position="200"/>
        <end position="216"/>
    </location>
</feature>
<evidence type="ECO:0000256" key="11">
    <source>
        <dbReference type="PROSITE-ProRule" id="PRU00267"/>
    </source>
</evidence>
<keyword evidence="10 11" id="KW-0539">Nucleus</keyword>
<evidence type="ECO:0000313" key="15">
    <source>
        <dbReference type="EMBL" id="KAI7752631.1"/>
    </source>
</evidence>
<dbReference type="PROSITE" id="PS50118">
    <property type="entry name" value="HMG_BOX_2"/>
    <property type="match status" value="1"/>
</dbReference>
<dbReference type="GO" id="GO:0006281">
    <property type="term" value="P:DNA repair"/>
    <property type="evidence" value="ECO:0007669"/>
    <property type="project" value="UniProtKB-KW"/>
</dbReference>
<evidence type="ECO:0000256" key="13">
    <source>
        <dbReference type="SAM" id="MobiDB-lite"/>
    </source>
</evidence>
<dbReference type="Pfam" id="PF21103">
    <property type="entry name" value="PH1_SSRP1-like"/>
    <property type="match status" value="1"/>
</dbReference>
<keyword evidence="6 12" id="KW-0805">Transcription regulation</keyword>
<comment type="function">
    <text evidence="12">Component of the FACT complex, a general chromatin factor that acts to reorganize nucleosomes. The FACT complex is involved in multiple processes that require DNA as a template such as mRNA elongation, DNA replication and DNA repair. During transcription elongation the FACT complex acts as a histone chaperone that both destabilizes and restores nucleosomal structure. It facilitates the passage of RNA polymerase II and transcription by promoting the dissociation of one histone H2A-H2B dimer from the nucleosome, then subsequently promotes the reestablishment of the nucleosome following the passage of RNA polymerase II.</text>
</comment>
<dbReference type="SMART" id="SM00398">
    <property type="entry name" value="HMG"/>
    <property type="match status" value="1"/>
</dbReference>
<evidence type="ECO:0000256" key="5">
    <source>
        <dbReference type="ARBA" id="ARBA00022763"/>
    </source>
</evidence>
<dbReference type="Gene3D" id="2.30.29.150">
    <property type="match status" value="1"/>
</dbReference>
<feature type="DNA-binding region" description="HMG box" evidence="11">
    <location>
        <begin position="249"/>
        <end position="317"/>
    </location>
</feature>
<keyword evidence="7 11" id="KW-0238">DNA-binding</keyword>
<keyword evidence="16" id="KW-1185">Reference proteome</keyword>
<evidence type="ECO:0000313" key="16">
    <source>
        <dbReference type="Proteomes" id="UP001206925"/>
    </source>
</evidence>
<evidence type="ECO:0000256" key="12">
    <source>
        <dbReference type="RuleBase" id="RU364013"/>
    </source>
</evidence>
<dbReference type="InterPro" id="IPR011993">
    <property type="entry name" value="PH-like_dom_sf"/>
</dbReference>
<keyword evidence="3 12" id="KW-0158">Chromosome</keyword>
<comment type="subcellular location">
    <subcellularLocation>
        <location evidence="12">Nucleus</location>
    </subcellularLocation>
    <subcellularLocation>
        <location evidence="12">Chromosome</location>
    </subcellularLocation>
</comment>
<dbReference type="GO" id="GO:0042393">
    <property type="term" value="F:histone binding"/>
    <property type="evidence" value="ECO:0007669"/>
    <property type="project" value="TreeGrafter"/>
</dbReference>
<dbReference type="PANTHER" id="PTHR45849">
    <property type="entry name" value="FACT COMPLEX SUBUNIT SSRP1"/>
    <property type="match status" value="1"/>
</dbReference>
<evidence type="ECO:0000256" key="6">
    <source>
        <dbReference type="ARBA" id="ARBA00023015"/>
    </source>
</evidence>
<feature type="compositionally biased region" description="Basic and acidic residues" evidence="13">
    <location>
        <begin position="291"/>
        <end position="310"/>
    </location>
</feature>
<evidence type="ECO:0000256" key="8">
    <source>
        <dbReference type="ARBA" id="ARBA00023163"/>
    </source>
</evidence>
<evidence type="ECO:0000256" key="10">
    <source>
        <dbReference type="ARBA" id="ARBA00023242"/>
    </source>
</evidence>
<evidence type="ECO:0000256" key="4">
    <source>
        <dbReference type="ARBA" id="ARBA00022705"/>
    </source>
</evidence>
<feature type="compositionally biased region" description="Polar residues" evidence="13">
    <location>
        <begin position="320"/>
        <end position="330"/>
    </location>
</feature>
<dbReference type="InterPro" id="IPR050454">
    <property type="entry name" value="RTT106/SSRP1_HistChap/FACT"/>
</dbReference>
<comment type="caution">
    <text evidence="15">The sequence shown here is derived from an EMBL/GenBank/DDBJ whole genome shotgun (WGS) entry which is preliminary data.</text>
</comment>
<dbReference type="FunFam" id="1.10.30.10:FF:000016">
    <property type="entry name" value="FACT complex subunit SSRP1"/>
    <property type="match status" value="1"/>
</dbReference>
<dbReference type="PANTHER" id="PTHR45849:SF6">
    <property type="entry name" value="FACT COMPLEX SUBUNIT SSRP1"/>
    <property type="match status" value="1"/>
</dbReference>
<dbReference type="GO" id="GO:0006260">
    <property type="term" value="P:DNA replication"/>
    <property type="evidence" value="ECO:0007669"/>
    <property type="project" value="UniProtKB-KW"/>
</dbReference>
<dbReference type="InterPro" id="IPR000969">
    <property type="entry name" value="SSRP1/POB3"/>
</dbReference>
<dbReference type="FunFam" id="2.30.29.150:FF:000001">
    <property type="entry name" value="Fact complex subunit ssrp1"/>
    <property type="match status" value="1"/>
</dbReference>
<feature type="region of interest" description="Disordered" evidence="13">
    <location>
        <begin position="1"/>
        <end position="25"/>
    </location>
</feature>
<dbReference type="EMBL" id="JAMZMK010005651">
    <property type="protein sequence ID" value="KAI7752631.1"/>
    <property type="molecule type" value="Genomic_DNA"/>
</dbReference>
<evidence type="ECO:0000256" key="9">
    <source>
        <dbReference type="ARBA" id="ARBA00023204"/>
    </source>
</evidence>
<dbReference type="Proteomes" id="UP001206925">
    <property type="component" value="Unassembled WGS sequence"/>
</dbReference>
<dbReference type="InterPro" id="IPR048993">
    <property type="entry name" value="SSRP1-like_PH1"/>
</dbReference>
<dbReference type="SUPFAM" id="SSF50729">
    <property type="entry name" value="PH domain-like"/>
    <property type="match status" value="1"/>
</dbReference>
<dbReference type="SUPFAM" id="SSF47095">
    <property type="entry name" value="HMG-box"/>
    <property type="match status" value="1"/>
</dbReference>